<gene>
    <name evidence="7" type="ORF">MON38_15355</name>
</gene>
<keyword evidence="5" id="KW-0378">Hydrolase</keyword>
<keyword evidence="8" id="KW-1185">Reference proteome</keyword>
<dbReference type="Pfam" id="PF06769">
    <property type="entry name" value="YoeB_toxin"/>
    <property type="match status" value="1"/>
</dbReference>
<evidence type="ECO:0000256" key="1">
    <source>
        <dbReference type="ARBA" id="ARBA00008172"/>
    </source>
</evidence>
<dbReference type="RefSeq" id="WP_241937053.1">
    <property type="nucleotide sequence ID" value="NZ_JALBGC010000004.1"/>
</dbReference>
<evidence type="ECO:0000256" key="3">
    <source>
        <dbReference type="ARBA" id="ARBA00022722"/>
    </source>
</evidence>
<dbReference type="GO" id="GO:0098795">
    <property type="term" value="P:global gene silencing by mRNA cleavage"/>
    <property type="evidence" value="ECO:0007669"/>
    <property type="project" value="TreeGrafter"/>
</dbReference>
<dbReference type="GO" id="GO:0016787">
    <property type="term" value="F:hydrolase activity"/>
    <property type="evidence" value="ECO:0007669"/>
    <property type="project" value="UniProtKB-KW"/>
</dbReference>
<comment type="similarity">
    <text evidence="1">Belongs to the YoeB family.</text>
</comment>
<evidence type="ECO:0000313" key="8">
    <source>
        <dbReference type="Proteomes" id="UP001139193"/>
    </source>
</evidence>
<evidence type="ECO:0000256" key="2">
    <source>
        <dbReference type="ARBA" id="ARBA00022649"/>
    </source>
</evidence>
<reference evidence="7" key="1">
    <citation type="submission" date="2022-03" db="EMBL/GenBank/DDBJ databases">
        <title>Bacterial whole genome sequence for Hymenobacter sp. DH14.</title>
        <authorList>
            <person name="Le V."/>
        </authorList>
    </citation>
    <scope>NUCLEOTIDE SEQUENCE</scope>
    <source>
        <strain evidence="7">DH14</strain>
    </source>
</reference>
<dbReference type="Proteomes" id="UP001139193">
    <property type="component" value="Unassembled WGS sequence"/>
</dbReference>
<protein>
    <recommendedName>
        <fullName evidence="6">Putative mRNA interferase YoeB</fullName>
    </recommendedName>
</protein>
<dbReference type="NCBIfam" id="TIGR02116">
    <property type="entry name" value="toxin_Txe_YoeB"/>
    <property type="match status" value="1"/>
</dbReference>
<dbReference type="PANTHER" id="PTHR38039:SF1">
    <property type="entry name" value="TOXIN YOEB"/>
    <property type="match status" value="1"/>
</dbReference>
<dbReference type="Gene3D" id="3.30.2310.20">
    <property type="entry name" value="RelE-like"/>
    <property type="match status" value="1"/>
</dbReference>
<evidence type="ECO:0000256" key="4">
    <source>
        <dbReference type="ARBA" id="ARBA00022759"/>
    </source>
</evidence>
<keyword evidence="3" id="KW-0540">Nuclease</keyword>
<dbReference type="InterPro" id="IPR035093">
    <property type="entry name" value="RelE/ParE_toxin_dom_sf"/>
</dbReference>
<dbReference type="GO" id="GO:0004519">
    <property type="term" value="F:endonuclease activity"/>
    <property type="evidence" value="ECO:0007669"/>
    <property type="project" value="UniProtKB-KW"/>
</dbReference>
<proteinExistence type="inferred from homology"/>
<dbReference type="PANTHER" id="PTHR38039">
    <property type="entry name" value="TOXIN YOEB"/>
    <property type="match status" value="1"/>
</dbReference>
<dbReference type="AlphaFoldDB" id="A0A9X2AIM5"/>
<dbReference type="GO" id="GO:0006401">
    <property type="term" value="P:RNA catabolic process"/>
    <property type="evidence" value="ECO:0007669"/>
    <property type="project" value="InterPro"/>
</dbReference>
<accession>A0A9X2AIM5</accession>
<organism evidence="7 8">
    <name type="scientific">Hymenobacter cyanobacteriorum</name>
    <dbReference type="NCBI Taxonomy" id="2926463"/>
    <lineage>
        <taxon>Bacteria</taxon>
        <taxon>Pseudomonadati</taxon>
        <taxon>Bacteroidota</taxon>
        <taxon>Cytophagia</taxon>
        <taxon>Cytophagales</taxon>
        <taxon>Hymenobacteraceae</taxon>
        <taxon>Hymenobacter</taxon>
    </lineage>
</organism>
<keyword evidence="4" id="KW-0255">Endonuclease</keyword>
<keyword evidence="2" id="KW-1277">Toxin-antitoxin system</keyword>
<evidence type="ECO:0000256" key="6">
    <source>
        <dbReference type="ARBA" id="ARBA00030388"/>
    </source>
</evidence>
<dbReference type="EMBL" id="JALBGC010000004">
    <property type="protein sequence ID" value="MCI1188800.1"/>
    <property type="molecule type" value="Genomic_DNA"/>
</dbReference>
<evidence type="ECO:0000256" key="5">
    <source>
        <dbReference type="ARBA" id="ARBA00022801"/>
    </source>
</evidence>
<evidence type="ECO:0000313" key="7">
    <source>
        <dbReference type="EMBL" id="MCI1188800.1"/>
    </source>
</evidence>
<dbReference type="InterPro" id="IPR009614">
    <property type="entry name" value="YoeB_toxin"/>
</dbReference>
<dbReference type="SUPFAM" id="SSF143011">
    <property type="entry name" value="RelE-like"/>
    <property type="match status" value="1"/>
</dbReference>
<name>A0A9X2AIM5_9BACT</name>
<comment type="caution">
    <text evidence="7">The sequence shown here is derived from an EMBL/GenBank/DDBJ whole genome shotgun (WGS) entry which is preliminary data.</text>
</comment>
<sequence>MNIVSFSVEALGHYQYWQETDKAILRKINQLLKECLRTPFAGTGKPEPLKGELSGFWSRRINHEHRLVYEAKGDTLFIIACRYHYGKR</sequence>